<accession>A0A9P4Q2A9</accession>
<proteinExistence type="predicted"/>
<keyword evidence="3" id="KW-1185">Reference proteome</keyword>
<gene>
    <name evidence="2" type="ORF">K431DRAFT_140805</name>
</gene>
<dbReference type="EMBL" id="MU003829">
    <property type="protein sequence ID" value="KAF2718180.1"/>
    <property type="molecule type" value="Genomic_DNA"/>
</dbReference>
<dbReference type="Proteomes" id="UP000799441">
    <property type="component" value="Unassembled WGS sequence"/>
</dbReference>
<protein>
    <submittedName>
        <fullName evidence="2">Uncharacterized protein</fullName>
    </submittedName>
</protein>
<organism evidence="2 3">
    <name type="scientific">Polychaeton citri CBS 116435</name>
    <dbReference type="NCBI Taxonomy" id="1314669"/>
    <lineage>
        <taxon>Eukaryota</taxon>
        <taxon>Fungi</taxon>
        <taxon>Dikarya</taxon>
        <taxon>Ascomycota</taxon>
        <taxon>Pezizomycotina</taxon>
        <taxon>Dothideomycetes</taxon>
        <taxon>Dothideomycetidae</taxon>
        <taxon>Capnodiales</taxon>
        <taxon>Capnodiaceae</taxon>
        <taxon>Polychaeton</taxon>
    </lineage>
</organism>
<dbReference type="AlphaFoldDB" id="A0A9P4Q2A9"/>
<name>A0A9P4Q2A9_9PEZI</name>
<evidence type="ECO:0000256" key="1">
    <source>
        <dbReference type="SAM" id="MobiDB-lite"/>
    </source>
</evidence>
<feature type="region of interest" description="Disordered" evidence="1">
    <location>
        <begin position="1"/>
        <end position="30"/>
    </location>
</feature>
<evidence type="ECO:0000313" key="2">
    <source>
        <dbReference type="EMBL" id="KAF2718180.1"/>
    </source>
</evidence>
<evidence type="ECO:0000313" key="3">
    <source>
        <dbReference type="Proteomes" id="UP000799441"/>
    </source>
</evidence>
<sequence length="251" mass="26895">MPLTMYDMSHHRIPRALDDPPTNPSPSAPSMSYQAYGSAFGGNAWNLYAPRNSISDASSTYSADSHRHSTASSIGAFDNADDDSFLARTSSFQRIADVVHGEISVVDEEDESMLGGAEDAPTPSCYAKVMRAFTLNQMKHQQLEHVTPAADCKSANCSPTMAPDLASTISGTGNAGALPLHNDIQHLSLAEGPAAPCNSPACISSTRAEYIGADEIGHVGRFRARAMRKRSITEPIPRDFTANKVKHTMLV</sequence>
<comment type="caution">
    <text evidence="2">The sequence shown here is derived from an EMBL/GenBank/DDBJ whole genome shotgun (WGS) entry which is preliminary data.</text>
</comment>
<reference evidence="2" key="1">
    <citation type="journal article" date="2020" name="Stud. Mycol.">
        <title>101 Dothideomycetes genomes: a test case for predicting lifestyles and emergence of pathogens.</title>
        <authorList>
            <person name="Haridas S."/>
            <person name="Albert R."/>
            <person name="Binder M."/>
            <person name="Bloem J."/>
            <person name="Labutti K."/>
            <person name="Salamov A."/>
            <person name="Andreopoulos B."/>
            <person name="Baker S."/>
            <person name="Barry K."/>
            <person name="Bills G."/>
            <person name="Bluhm B."/>
            <person name="Cannon C."/>
            <person name="Castanera R."/>
            <person name="Culley D."/>
            <person name="Daum C."/>
            <person name="Ezra D."/>
            <person name="Gonzalez J."/>
            <person name="Henrissat B."/>
            <person name="Kuo A."/>
            <person name="Liang C."/>
            <person name="Lipzen A."/>
            <person name="Lutzoni F."/>
            <person name="Magnuson J."/>
            <person name="Mondo S."/>
            <person name="Nolan M."/>
            <person name="Ohm R."/>
            <person name="Pangilinan J."/>
            <person name="Park H.-J."/>
            <person name="Ramirez L."/>
            <person name="Alfaro M."/>
            <person name="Sun H."/>
            <person name="Tritt A."/>
            <person name="Yoshinaga Y."/>
            <person name="Zwiers L.-H."/>
            <person name="Turgeon B."/>
            <person name="Goodwin S."/>
            <person name="Spatafora J."/>
            <person name="Crous P."/>
            <person name="Grigoriev I."/>
        </authorList>
    </citation>
    <scope>NUCLEOTIDE SEQUENCE</scope>
    <source>
        <strain evidence="2">CBS 116435</strain>
    </source>
</reference>